<gene>
    <name evidence="1" type="ORF">BC777_2568</name>
</gene>
<dbReference type="Proteomes" id="UP000228531">
    <property type="component" value="Unassembled WGS sequence"/>
</dbReference>
<evidence type="ECO:0000313" key="2">
    <source>
        <dbReference type="Proteomes" id="UP000228531"/>
    </source>
</evidence>
<reference evidence="1 2" key="1">
    <citation type="submission" date="2017-11" db="EMBL/GenBank/DDBJ databases">
        <title>Genomic Encyclopedia of Archaeal and Bacterial Type Strains, Phase II (KMG-II): From Individual Species to Whole Genera.</title>
        <authorList>
            <person name="Goeker M."/>
        </authorList>
    </citation>
    <scope>NUCLEOTIDE SEQUENCE [LARGE SCALE GENOMIC DNA]</scope>
    <source>
        <strain evidence="1 2">DSM 29128</strain>
    </source>
</reference>
<comment type="caution">
    <text evidence="1">The sequence shown here is derived from an EMBL/GenBank/DDBJ whole genome shotgun (WGS) entry which is preliminary data.</text>
</comment>
<accession>A0A2M8W5M3</accession>
<name>A0A2M8W5M3_9RHOB</name>
<evidence type="ECO:0000313" key="1">
    <source>
        <dbReference type="EMBL" id="PJI86202.1"/>
    </source>
</evidence>
<dbReference type="AlphaFoldDB" id="A0A2M8W5M3"/>
<sequence>MLDPKFFTDPDDMRRLHILMIEPSPARTPAASIRHWGIVTHDDGTLRMQGVVSGYPKRKRDTIVTGPMWQLNMPKRLMRTTKRWIKLERGYHEDVPADIEIEAIGPEGHYIAPCVANRYLELVLGALSSELDIS</sequence>
<keyword evidence="2" id="KW-1185">Reference proteome</keyword>
<organism evidence="1 2">
    <name type="scientific">Yoonia maricola</name>
    <dbReference type="NCBI Taxonomy" id="420999"/>
    <lineage>
        <taxon>Bacteria</taxon>
        <taxon>Pseudomonadati</taxon>
        <taxon>Pseudomonadota</taxon>
        <taxon>Alphaproteobacteria</taxon>
        <taxon>Rhodobacterales</taxon>
        <taxon>Paracoccaceae</taxon>
        <taxon>Yoonia</taxon>
    </lineage>
</organism>
<dbReference type="EMBL" id="PGTY01000002">
    <property type="protein sequence ID" value="PJI86202.1"/>
    <property type="molecule type" value="Genomic_DNA"/>
</dbReference>
<protein>
    <submittedName>
        <fullName evidence="1">Uncharacterized protein</fullName>
    </submittedName>
</protein>
<proteinExistence type="predicted"/>
<dbReference type="RefSeq" id="WP_100368511.1">
    <property type="nucleotide sequence ID" value="NZ_PGTY01000002.1"/>
</dbReference>